<dbReference type="AlphaFoldDB" id="A0A6A7FSH5"/>
<evidence type="ECO:0000256" key="3">
    <source>
        <dbReference type="ARBA" id="ARBA00024020"/>
    </source>
</evidence>
<proteinExistence type="evidence at transcript level"/>
<dbReference type="InterPro" id="IPR011990">
    <property type="entry name" value="TPR-like_helical_dom_sf"/>
</dbReference>
<dbReference type="InterPro" id="IPR044244">
    <property type="entry name" value="TTC27/Emw1"/>
</dbReference>
<sequence length="834" mass="95621">MASLYLENCRVYEKIFLLQNSSFDQLTDSEDELSGLVGRGSYIEALKTPASQAVFNCIGERVDNLKQHITDAVSHFLNSKHSGDNATARHTVFCIGISVLQLFVQSNFTGPVLVSTLLDLFPIMEKEDENKEVVRTSAMEYIAENTEGVYPLLRNPEYLMMAKLLLCNLLDSKLVSGFTNDWWAMRCYIILQRVADEPSSVFYESIQKCINEMEPVMKKDRELHALFYLEAGQAYLLYSDVRQAAEHFHKADAALKLKYELSGALGKRTKFQVEAKPQLVLKVQYEDQPLLAGEAEGPKLLPIDLPKDLQLNDDTRLPHYKFEEDDDRVPNLVPIEQLAILVKLQHMRRSSASDLQLQEESKAYLNALLQFPKCWAIQYISLLLRSKIESQESRAMDRSLQQLNELVDCFKRDEPSRFERLKLFYASKLPASWVIKQTYGRLLVQLGCTKSALVHFEELQLWEDVIDCYNTIQMRQRSEEIIRRLLEKEQTPKLYCLLGDATDKIEHYEKAWELSNKKSSRAQRSLGDHYFNIKDYKKASEHYQTSLDICYIQLSVWAKMGYSALEAEDWRLCSKSYRMCTVLEPDSFEYWNNLGKAHANLKDFTASLRCLKEAARLRSDCWKIFQNIVIAAVTVGKLPDAITAYRRLLALQPRHVNIPVLKKMVEVYLTNRTEENGLKLYKELSKFLSEMCNTCPSESELWHCYGAVVSTNPQPTVESRDLSYQHYRKSLSTYARGSTWYKDKDMCKNAIMKLLRVEEALMECIEGVAPESALNSFRSAFMSLNNVMLLARKGVTNVATGEVVPDCVELLKDGNASVDRIKTKIDTLAAKCSS</sequence>
<comment type="similarity">
    <text evidence="3">Belongs to the TTC27 family.</text>
</comment>
<dbReference type="PANTHER" id="PTHR16193:SF0">
    <property type="entry name" value="TETRATRICOPEPTIDE REPEAT PROTEIN 27"/>
    <property type="match status" value="1"/>
</dbReference>
<protein>
    <submittedName>
        <fullName evidence="4">Tetratricopeptide repeat protein 27-like</fullName>
    </submittedName>
</protein>
<evidence type="ECO:0000313" key="4">
    <source>
        <dbReference type="EMBL" id="LAC21032.1"/>
    </source>
</evidence>
<dbReference type="SMART" id="SM00028">
    <property type="entry name" value="TPR"/>
    <property type="match status" value="4"/>
</dbReference>
<dbReference type="Gene3D" id="1.25.40.10">
    <property type="entry name" value="Tetratricopeptide repeat domain"/>
    <property type="match status" value="1"/>
</dbReference>
<organism evidence="4">
    <name type="scientific">Hirondellea gigas</name>
    <dbReference type="NCBI Taxonomy" id="1518452"/>
    <lineage>
        <taxon>Eukaryota</taxon>
        <taxon>Metazoa</taxon>
        <taxon>Ecdysozoa</taxon>
        <taxon>Arthropoda</taxon>
        <taxon>Crustacea</taxon>
        <taxon>Multicrustacea</taxon>
        <taxon>Malacostraca</taxon>
        <taxon>Eumalacostraca</taxon>
        <taxon>Peracarida</taxon>
        <taxon>Amphipoda</taxon>
        <taxon>Amphilochidea</taxon>
        <taxon>Lysianassida</taxon>
        <taxon>Lysianassidira</taxon>
        <taxon>Lysianassoidea</taxon>
        <taxon>Lysianassidae</taxon>
        <taxon>Hirondellea</taxon>
    </lineage>
</organism>
<keyword evidence="2" id="KW-0802">TPR repeat</keyword>
<dbReference type="SUPFAM" id="SSF48452">
    <property type="entry name" value="TPR-like"/>
    <property type="match status" value="2"/>
</dbReference>
<reference evidence="4" key="1">
    <citation type="submission" date="2017-11" db="EMBL/GenBank/DDBJ databases">
        <title>The sensing device of the deep-sea amphipod.</title>
        <authorList>
            <person name="Kobayashi H."/>
            <person name="Nagahama T."/>
            <person name="Arai W."/>
            <person name="Sasagawa Y."/>
            <person name="Umeda M."/>
            <person name="Hayashi T."/>
            <person name="Nikaido I."/>
            <person name="Watanabe H."/>
            <person name="Oguri K."/>
            <person name="Kitazato H."/>
            <person name="Fujioka K."/>
            <person name="Kido Y."/>
            <person name="Takami H."/>
        </authorList>
    </citation>
    <scope>NUCLEOTIDE SEQUENCE</scope>
    <source>
        <tissue evidence="4">Whole body</tissue>
    </source>
</reference>
<dbReference type="EMBL" id="IACT01001694">
    <property type="protein sequence ID" value="LAC21032.1"/>
    <property type="molecule type" value="mRNA"/>
</dbReference>
<keyword evidence="1" id="KW-0677">Repeat</keyword>
<dbReference type="PANTHER" id="PTHR16193">
    <property type="entry name" value="TETRATRICOPEPTIDE REPEAT PROTEIN 27"/>
    <property type="match status" value="1"/>
</dbReference>
<evidence type="ECO:0000256" key="1">
    <source>
        <dbReference type="ARBA" id="ARBA00022737"/>
    </source>
</evidence>
<accession>A0A6A7FSH5</accession>
<name>A0A6A7FSH5_9CRUS</name>
<evidence type="ECO:0000256" key="2">
    <source>
        <dbReference type="ARBA" id="ARBA00022803"/>
    </source>
</evidence>
<dbReference type="InterPro" id="IPR019734">
    <property type="entry name" value="TPR_rpt"/>
</dbReference>